<dbReference type="EMBL" id="JAINUG010000064">
    <property type="protein sequence ID" value="KAJ8402370.1"/>
    <property type="molecule type" value="Genomic_DNA"/>
</dbReference>
<gene>
    <name evidence="2" type="ORF">AAFF_G00368590</name>
</gene>
<feature type="region of interest" description="Disordered" evidence="1">
    <location>
        <begin position="100"/>
        <end position="161"/>
    </location>
</feature>
<protein>
    <submittedName>
        <fullName evidence="2">Uncharacterized protein</fullName>
    </submittedName>
</protein>
<name>A0AAD7SH48_9TELE</name>
<comment type="caution">
    <text evidence="2">The sequence shown here is derived from an EMBL/GenBank/DDBJ whole genome shotgun (WGS) entry which is preliminary data.</text>
</comment>
<sequence>MSSEVKRTDLRGAGSSQTWYCPARPIVCAALRSPLSDSERQMAAGNSMAAHSPSGESAPSAAVEPRPPRALPLESRCLRFATDVLVRRAAVLVKRRLTPGASLQPRAPQRLPPSPSPSAPRKQQRVATRPGDAPRRPPWPRHGQRQTLKPLDHVGGRQDGAHILNGLQGAKSSRESIARAGAGVQHRVRKFSLMHGCPCS</sequence>
<reference evidence="2" key="1">
    <citation type="journal article" date="2023" name="Science">
        <title>Genome structures resolve the early diversification of teleost fishes.</title>
        <authorList>
            <person name="Parey E."/>
            <person name="Louis A."/>
            <person name="Montfort J."/>
            <person name="Bouchez O."/>
            <person name="Roques C."/>
            <person name="Iampietro C."/>
            <person name="Lluch J."/>
            <person name="Castinel A."/>
            <person name="Donnadieu C."/>
            <person name="Desvignes T."/>
            <person name="Floi Bucao C."/>
            <person name="Jouanno E."/>
            <person name="Wen M."/>
            <person name="Mejri S."/>
            <person name="Dirks R."/>
            <person name="Jansen H."/>
            <person name="Henkel C."/>
            <person name="Chen W.J."/>
            <person name="Zahm M."/>
            <person name="Cabau C."/>
            <person name="Klopp C."/>
            <person name="Thompson A.W."/>
            <person name="Robinson-Rechavi M."/>
            <person name="Braasch I."/>
            <person name="Lecointre G."/>
            <person name="Bobe J."/>
            <person name="Postlethwait J.H."/>
            <person name="Berthelot C."/>
            <person name="Roest Crollius H."/>
            <person name="Guiguen Y."/>
        </authorList>
    </citation>
    <scope>NUCLEOTIDE SEQUENCE</scope>
    <source>
        <strain evidence="2">NC1722</strain>
    </source>
</reference>
<organism evidence="2 3">
    <name type="scientific">Aldrovandia affinis</name>
    <dbReference type="NCBI Taxonomy" id="143900"/>
    <lineage>
        <taxon>Eukaryota</taxon>
        <taxon>Metazoa</taxon>
        <taxon>Chordata</taxon>
        <taxon>Craniata</taxon>
        <taxon>Vertebrata</taxon>
        <taxon>Euteleostomi</taxon>
        <taxon>Actinopterygii</taxon>
        <taxon>Neopterygii</taxon>
        <taxon>Teleostei</taxon>
        <taxon>Notacanthiformes</taxon>
        <taxon>Halosauridae</taxon>
        <taxon>Aldrovandia</taxon>
    </lineage>
</organism>
<keyword evidence="3" id="KW-1185">Reference proteome</keyword>
<feature type="region of interest" description="Disordered" evidence="1">
    <location>
        <begin position="35"/>
        <end position="67"/>
    </location>
</feature>
<dbReference type="AlphaFoldDB" id="A0AAD7SH48"/>
<feature type="compositionally biased region" description="Basic and acidic residues" evidence="1">
    <location>
        <begin position="150"/>
        <end position="160"/>
    </location>
</feature>
<proteinExistence type="predicted"/>
<evidence type="ECO:0000256" key="1">
    <source>
        <dbReference type="SAM" id="MobiDB-lite"/>
    </source>
</evidence>
<evidence type="ECO:0000313" key="3">
    <source>
        <dbReference type="Proteomes" id="UP001221898"/>
    </source>
</evidence>
<evidence type="ECO:0000313" key="2">
    <source>
        <dbReference type="EMBL" id="KAJ8402370.1"/>
    </source>
</evidence>
<dbReference type="Proteomes" id="UP001221898">
    <property type="component" value="Unassembled WGS sequence"/>
</dbReference>
<accession>A0AAD7SH48</accession>